<proteinExistence type="predicted"/>
<dbReference type="InterPro" id="IPR043502">
    <property type="entry name" value="DNA/RNA_pol_sf"/>
</dbReference>
<keyword evidence="2" id="KW-1185">Reference proteome</keyword>
<dbReference type="SUPFAM" id="SSF56672">
    <property type="entry name" value="DNA/RNA polymerases"/>
    <property type="match status" value="1"/>
</dbReference>
<evidence type="ECO:0000313" key="2">
    <source>
        <dbReference type="Proteomes" id="UP001146120"/>
    </source>
</evidence>
<dbReference type="AlphaFoldDB" id="A0AAV2YJS5"/>
<comment type="caution">
    <text evidence="1">The sequence shown here is derived from an EMBL/GenBank/DDBJ whole genome shotgun (WGS) entry which is preliminary data.</text>
</comment>
<gene>
    <name evidence="1" type="ORF">N0F65_000422</name>
</gene>
<sequence length="213" mass="24289">MTSIGTSTCQLKLVDFTMHRVVTAPFDLVKTLGYDLILGRDLLCQLDIRLDFASHTVSSEDLILGRDLLCQLDIRLDFASHTVSSEDLTIPLTLQEFEYRVMRILDADYTPPNLDAMLPQELENEERAQLHEVLERHRPAFNKALGNFKAEPYHIPVEPNAKPFFGKPYPIPVIHRDTVRAGVKRPLSLGGIEPDVDSPWVSSYQRIMAKFDW</sequence>
<organism evidence="1 2">
    <name type="scientific">Lagenidium giganteum</name>
    <dbReference type="NCBI Taxonomy" id="4803"/>
    <lineage>
        <taxon>Eukaryota</taxon>
        <taxon>Sar</taxon>
        <taxon>Stramenopiles</taxon>
        <taxon>Oomycota</taxon>
        <taxon>Peronosporomycetes</taxon>
        <taxon>Pythiales</taxon>
        <taxon>Pythiaceae</taxon>
    </lineage>
</organism>
<reference evidence="1" key="2">
    <citation type="journal article" date="2023" name="Microbiol Resour">
        <title>Decontamination and Annotation of the Draft Genome Sequence of the Oomycete Lagenidium giganteum ARSEF 373.</title>
        <authorList>
            <person name="Morgan W.R."/>
            <person name="Tartar A."/>
        </authorList>
    </citation>
    <scope>NUCLEOTIDE SEQUENCE</scope>
    <source>
        <strain evidence="1">ARSEF 373</strain>
    </source>
</reference>
<dbReference type="Proteomes" id="UP001146120">
    <property type="component" value="Unassembled WGS sequence"/>
</dbReference>
<name>A0AAV2YJS5_9STRA</name>
<evidence type="ECO:0000313" key="1">
    <source>
        <dbReference type="EMBL" id="DAZ94195.1"/>
    </source>
</evidence>
<dbReference type="Gene3D" id="3.10.10.10">
    <property type="entry name" value="HIV Type 1 Reverse Transcriptase, subunit A, domain 1"/>
    <property type="match status" value="1"/>
</dbReference>
<reference evidence="1" key="1">
    <citation type="submission" date="2022-11" db="EMBL/GenBank/DDBJ databases">
        <authorList>
            <person name="Morgan W.R."/>
            <person name="Tartar A."/>
        </authorList>
    </citation>
    <scope>NUCLEOTIDE SEQUENCE</scope>
    <source>
        <strain evidence="1">ARSEF 373</strain>
    </source>
</reference>
<accession>A0AAV2YJS5</accession>
<protein>
    <submittedName>
        <fullName evidence="1">Uncharacterized protein</fullName>
    </submittedName>
</protein>
<dbReference type="EMBL" id="DAKRPA010000263">
    <property type="protein sequence ID" value="DAZ94195.1"/>
    <property type="molecule type" value="Genomic_DNA"/>
</dbReference>